<dbReference type="PROSITE" id="PS00135">
    <property type="entry name" value="TRYPSIN_SER"/>
    <property type="match status" value="1"/>
</dbReference>
<feature type="compositionally biased region" description="Basic and acidic residues" evidence="3">
    <location>
        <begin position="616"/>
        <end position="628"/>
    </location>
</feature>
<dbReference type="InterPro" id="IPR009003">
    <property type="entry name" value="Peptidase_S1_PA"/>
</dbReference>
<keyword evidence="2" id="KW-0378">Hydrolase</keyword>
<dbReference type="Pfam" id="PF05705">
    <property type="entry name" value="DUF829"/>
    <property type="match status" value="1"/>
</dbReference>
<feature type="compositionally biased region" description="Low complexity" evidence="3">
    <location>
        <begin position="256"/>
        <end position="266"/>
    </location>
</feature>
<feature type="signal peptide" evidence="4">
    <location>
        <begin position="1"/>
        <end position="24"/>
    </location>
</feature>
<evidence type="ECO:0000313" key="7">
    <source>
        <dbReference type="Proteomes" id="UP001286313"/>
    </source>
</evidence>
<dbReference type="InterPro" id="IPR029058">
    <property type="entry name" value="AB_hydrolase_fold"/>
</dbReference>
<evidence type="ECO:0000259" key="5">
    <source>
        <dbReference type="PROSITE" id="PS50240"/>
    </source>
</evidence>
<feature type="region of interest" description="Disordered" evidence="3">
    <location>
        <begin position="192"/>
        <end position="218"/>
    </location>
</feature>
<dbReference type="PANTHER" id="PTHR24253">
    <property type="entry name" value="TRANSMEMBRANE PROTEASE SERINE"/>
    <property type="match status" value="1"/>
</dbReference>
<dbReference type="GO" id="GO:0006508">
    <property type="term" value="P:proteolysis"/>
    <property type="evidence" value="ECO:0007669"/>
    <property type="project" value="UniProtKB-KW"/>
</dbReference>
<dbReference type="PRINTS" id="PR00722">
    <property type="entry name" value="CHYMOTRYPSIN"/>
</dbReference>
<feature type="compositionally biased region" description="Polar residues" evidence="3">
    <location>
        <begin position="314"/>
        <end position="339"/>
    </location>
</feature>
<dbReference type="GO" id="GO:0004252">
    <property type="term" value="F:serine-type endopeptidase activity"/>
    <property type="evidence" value="ECO:0007669"/>
    <property type="project" value="InterPro"/>
</dbReference>
<dbReference type="Pfam" id="PF00089">
    <property type="entry name" value="Trypsin"/>
    <property type="match status" value="1"/>
</dbReference>
<feature type="compositionally biased region" description="Polar residues" evidence="3">
    <location>
        <begin position="548"/>
        <end position="558"/>
    </location>
</feature>
<feature type="chain" id="PRO_5041943998" description="Peptidase S1 domain-containing protein" evidence="4">
    <location>
        <begin position="25"/>
        <end position="1218"/>
    </location>
</feature>
<dbReference type="Gene3D" id="3.40.50.1820">
    <property type="entry name" value="alpha/beta hydrolase"/>
    <property type="match status" value="1"/>
</dbReference>
<comment type="caution">
    <text evidence="6">The sequence shown here is derived from an EMBL/GenBank/DDBJ whole genome shotgun (WGS) entry which is preliminary data.</text>
</comment>
<protein>
    <recommendedName>
        <fullName evidence="5">Peptidase S1 domain-containing protein</fullName>
    </recommendedName>
</protein>
<feature type="compositionally biased region" description="Basic and acidic residues" evidence="3">
    <location>
        <begin position="534"/>
        <end position="547"/>
    </location>
</feature>
<feature type="compositionally biased region" description="Low complexity" evidence="3">
    <location>
        <begin position="196"/>
        <end position="209"/>
    </location>
</feature>
<keyword evidence="2" id="KW-0720">Serine protease</keyword>
<feature type="compositionally biased region" description="Low complexity" evidence="3">
    <location>
        <begin position="281"/>
        <end position="313"/>
    </location>
</feature>
<dbReference type="Proteomes" id="UP001286313">
    <property type="component" value="Unassembled WGS sequence"/>
</dbReference>
<evidence type="ECO:0000256" key="1">
    <source>
        <dbReference type="ARBA" id="ARBA00023157"/>
    </source>
</evidence>
<feature type="compositionally biased region" description="Basic and acidic residues" evidence="3">
    <location>
        <begin position="575"/>
        <end position="609"/>
    </location>
</feature>
<sequence>MRQVWRWWIVLHLLLLLLLETGESIRTHGNNTDEPVSHGTDSEEGFWRWSAGQWRRSGDVDVVDVEARGSLPGGKRRGGWATLSTRLWNMIKKTRQDTDRVALCGGRYSVSEGRSYTFTLTDNATCSMIFTAKGKASLKLVCPEQVVEESCLHLTTRKKTYTYCGEGKATKVSLNAMTELLVVYRLYDTSHDTTRTSQDTNQRDTNTQDTKIRDTNIQDTNTTQDTKILDTNIQQDINTTQDTKIQDTNTTQDTNIQQDINTTQDTKILDINQRDNNSKDTNPSQNINNPSQNTNNPSQNTNNPSQNTNNPSQDTNPSSQDTNPSHDISPSHDINPSHDTNTTTTTTTSPSQNTNPSSQNTNNPSQNTNNPSQNTNNPSQNNTNNPSQNTNNPSQNTNNPSQNTNNPSQNTNNPSQNTNNPSQNNTNNPSQNTNNPSQNTNNPSQYTNNPSQNINRALQNTRILQCRVVGRKGNKVYRAKGRQACPLSCGATTPDARVNIPYFPSPPVTPRHSAGHVEGSLDTSRTRRGTASGETKEGIVTRGRESSKTSNTIQNKQPHQGPEAASNDITINKETLGHLKTMDDSEGRDRETREEQKVKTERRYYKETGEEQTVNTEEKDRREAREEQEVNTELMTLLDKLTESNEAKMKTMTTTTKSKPKRYFSSPVMRIKGGQEAGVGEWPWMVYLKIRMHNTVLSCGGSILTASFVLTAAHCVYDVEQDKGHRIRVVAYEHDLKDKHETPRQVVLVHTTFLHPTFNIDTLEGDIALLSLKKSLVLGVGVATVCLAPPGDYEGREVVVLGWGAVSINGADSRVLLEGSMKVVNQKECAANYSTLSHNNLPVTPLHVCNAEPGVDSCVGDSGGPLVLRQGATWYQLGIVSFGKGCAKEGFPGVNTLVPSYTRWILSTINKYYSTSRDTKAEECYHESRRSFTGNTMVISSAFSTLRRSAPSVVECFRNAQLYRSEVREKPAELVVLFTWLGAKQKYAHKYAKCWTRRGHDVLHVTTSVRDLLFPRTGAEVTASRVVDYIDKRNDNIIVHGLSVGGYLTQRVMMAAQDSVVNITHQIFDSFTNCVGMEAGVQNAVAPRYRNIAIAGANLYVKYADLSSIYEARNFACSTPCAAPCMYMHSLADQVSLYPDMKCLIEAQEKVSPVITYLIPEQQKVQHVSIMKYLGEHNYSALMHNFIDSHRGQDYSPSARLEYLTAPNPSLEGVEVAQ</sequence>
<evidence type="ECO:0000256" key="2">
    <source>
        <dbReference type="RuleBase" id="RU363034"/>
    </source>
</evidence>
<keyword evidence="4" id="KW-0732">Signal</keyword>
<dbReference type="EMBL" id="JAWQEG010000769">
    <property type="protein sequence ID" value="KAK3885766.1"/>
    <property type="molecule type" value="Genomic_DNA"/>
</dbReference>
<dbReference type="InterPro" id="IPR033116">
    <property type="entry name" value="TRYPSIN_SER"/>
</dbReference>
<evidence type="ECO:0000313" key="6">
    <source>
        <dbReference type="EMBL" id="KAK3885766.1"/>
    </source>
</evidence>
<evidence type="ECO:0000256" key="3">
    <source>
        <dbReference type="SAM" id="MobiDB-lite"/>
    </source>
</evidence>
<dbReference type="PANTHER" id="PTHR24253:SF176">
    <property type="entry name" value="CORIN, ISOFORM B"/>
    <property type="match status" value="1"/>
</dbReference>
<feature type="region of interest" description="Disordered" evidence="3">
    <location>
        <begin position="505"/>
        <end position="630"/>
    </location>
</feature>
<dbReference type="InterPro" id="IPR043504">
    <property type="entry name" value="Peptidase_S1_PA_chymotrypsin"/>
</dbReference>
<dbReference type="InterPro" id="IPR018114">
    <property type="entry name" value="TRYPSIN_HIS"/>
</dbReference>
<dbReference type="FunFam" id="2.40.10.10:FF:000068">
    <property type="entry name" value="transmembrane protease serine 2"/>
    <property type="match status" value="1"/>
</dbReference>
<accession>A0AAE1G662</accession>
<feature type="domain" description="Peptidase S1" evidence="5">
    <location>
        <begin position="671"/>
        <end position="910"/>
    </location>
</feature>
<feature type="region of interest" description="Disordered" evidence="3">
    <location>
        <begin position="256"/>
        <end position="452"/>
    </location>
</feature>
<feature type="compositionally biased region" description="Low complexity" evidence="3">
    <location>
        <begin position="340"/>
        <end position="445"/>
    </location>
</feature>
<dbReference type="InterPro" id="IPR001314">
    <property type="entry name" value="Peptidase_S1A"/>
</dbReference>
<dbReference type="PROSITE" id="PS00134">
    <property type="entry name" value="TRYPSIN_HIS"/>
    <property type="match status" value="1"/>
</dbReference>
<dbReference type="AlphaFoldDB" id="A0AAE1G662"/>
<dbReference type="SMART" id="SM00020">
    <property type="entry name" value="Tryp_SPc"/>
    <property type="match status" value="1"/>
</dbReference>
<gene>
    <name evidence="6" type="ORF">Pcinc_010043</name>
</gene>
<dbReference type="CDD" id="cd00190">
    <property type="entry name" value="Tryp_SPc"/>
    <property type="match status" value="1"/>
</dbReference>
<keyword evidence="2" id="KW-0645">Protease</keyword>
<keyword evidence="1" id="KW-1015">Disulfide bond</keyword>
<dbReference type="Gene3D" id="2.40.10.10">
    <property type="entry name" value="Trypsin-like serine proteases"/>
    <property type="match status" value="1"/>
</dbReference>
<dbReference type="SUPFAM" id="SSF50494">
    <property type="entry name" value="Trypsin-like serine proteases"/>
    <property type="match status" value="1"/>
</dbReference>
<dbReference type="PROSITE" id="PS50240">
    <property type="entry name" value="TRYPSIN_DOM"/>
    <property type="match status" value="1"/>
</dbReference>
<dbReference type="SUPFAM" id="SSF53474">
    <property type="entry name" value="alpha/beta-Hydrolases"/>
    <property type="match status" value="1"/>
</dbReference>
<reference evidence="6" key="1">
    <citation type="submission" date="2023-10" db="EMBL/GenBank/DDBJ databases">
        <title>Genome assemblies of two species of porcelain crab, Petrolisthes cinctipes and Petrolisthes manimaculis (Anomura: Porcellanidae).</title>
        <authorList>
            <person name="Angst P."/>
        </authorList>
    </citation>
    <scope>NUCLEOTIDE SEQUENCE</scope>
    <source>
        <strain evidence="6">PB745_01</strain>
        <tissue evidence="6">Gill</tissue>
    </source>
</reference>
<organism evidence="6 7">
    <name type="scientific">Petrolisthes cinctipes</name>
    <name type="common">Flat porcelain crab</name>
    <dbReference type="NCBI Taxonomy" id="88211"/>
    <lineage>
        <taxon>Eukaryota</taxon>
        <taxon>Metazoa</taxon>
        <taxon>Ecdysozoa</taxon>
        <taxon>Arthropoda</taxon>
        <taxon>Crustacea</taxon>
        <taxon>Multicrustacea</taxon>
        <taxon>Malacostraca</taxon>
        <taxon>Eumalacostraca</taxon>
        <taxon>Eucarida</taxon>
        <taxon>Decapoda</taxon>
        <taxon>Pleocyemata</taxon>
        <taxon>Anomura</taxon>
        <taxon>Galatheoidea</taxon>
        <taxon>Porcellanidae</taxon>
        <taxon>Petrolisthes</taxon>
    </lineage>
</organism>
<name>A0AAE1G662_PETCI</name>
<dbReference type="InterPro" id="IPR008547">
    <property type="entry name" value="DUF829_TMEM53"/>
</dbReference>
<evidence type="ECO:0000256" key="4">
    <source>
        <dbReference type="SAM" id="SignalP"/>
    </source>
</evidence>
<dbReference type="InterPro" id="IPR001254">
    <property type="entry name" value="Trypsin_dom"/>
</dbReference>
<keyword evidence="7" id="KW-1185">Reference proteome</keyword>
<proteinExistence type="predicted"/>